<keyword evidence="3" id="KW-0012">Acyltransferase</keyword>
<dbReference type="PANTHER" id="PTHR13256:SF16">
    <property type="entry name" value="ALPHA_BETA-TUBULIN-N-ACETYLTRANSFERASE 9"/>
    <property type="match status" value="1"/>
</dbReference>
<reference evidence="5 6" key="1">
    <citation type="journal article" date="2018" name="BMC Genomics">
        <title>The genome of Naegleria lovaniensis, the basis for a comparative approach to unravel pathogenicity factors of the human pathogenic amoeba N. fowleri.</title>
        <authorList>
            <person name="Liechti N."/>
            <person name="Schurch N."/>
            <person name="Bruggmann R."/>
            <person name="Wittwer M."/>
        </authorList>
    </citation>
    <scope>NUCLEOTIDE SEQUENCE [LARGE SCALE GENOMIC DNA]</scope>
    <source>
        <strain evidence="5 6">ATCC 30569</strain>
    </source>
</reference>
<protein>
    <recommendedName>
        <fullName evidence="4">N-acetyltransferase domain-containing protein</fullName>
    </recommendedName>
</protein>
<dbReference type="InterPro" id="IPR039135">
    <property type="entry name" value="NAT9-like"/>
</dbReference>
<comment type="similarity">
    <text evidence="1">Belongs to the acetyltransferase family. GNAT subfamily.</text>
</comment>
<dbReference type="InterPro" id="IPR016181">
    <property type="entry name" value="Acyl_CoA_acyltransferase"/>
</dbReference>
<evidence type="ECO:0000313" key="6">
    <source>
        <dbReference type="Proteomes" id="UP000816034"/>
    </source>
</evidence>
<dbReference type="Pfam" id="PF13302">
    <property type="entry name" value="Acetyltransf_3"/>
    <property type="match status" value="1"/>
</dbReference>
<dbReference type="PANTHER" id="PTHR13256">
    <property type="entry name" value="N-ACETYLTRANSFERASE 9"/>
    <property type="match status" value="1"/>
</dbReference>
<dbReference type="Proteomes" id="UP000816034">
    <property type="component" value="Unassembled WGS sequence"/>
</dbReference>
<evidence type="ECO:0000256" key="1">
    <source>
        <dbReference type="ARBA" id="ARBA00009342"/>
    </source>
</evidence>
<accession>A0AA88GJ26</accession>
<evidence type="ECO:0000259" key="4">
    <source>
        <dbReference type="Pfam" id="PF13302"/>
    </source>
</evidence>
<keyword evidence="2" id="KW-0808">Transferase</keyword>
<keyword evidence="6" id="KW-1185">Reference proteome</keyword>
<feature type="domain" description="N-acetyltransferase" evidence="4">
    <location>
        <begin position="12"/>
        <end position="181"/>
    </location>
</feature>
<dbReference type="RefSeq" id="XP_044545534.1">
    <property type="nucleotide sequence ID" value="XM_044698489.1"/>
</dbReference>
<proteinExistence type="inferred from homology"/>
<dbReference type="EMBL" id="PYSW02000034">
    <property type="protein sequence ID" value="KAG2378272.1"/>
    <property type="molecule type" value="Genomic_DNA"/>
</dbReference>
<name>A0AA88GJ26_NAELO</name>
<organism evidence="5 6">
    <name type="scientific">Naegleria lovaniensis</name>
    <name type="common">Amoeba</name>
    <dbReference type="NCBI Taxonomy" id="51637"/>
    <lineage>
        <taxon>Eukaryota</taxon>
        <taxon>Discoba</taxon>
        <taxon>Heterolobosea</taxon>
        <taxon>Tetramitia</taxon>
        <taxon>Eutetramitia</taxon>
        <taxon>Vahlkampfiidae</taxon>
        <taxon>Naegleria</taxon>
    </lineage>
</organism>
<dbReference type="AlphaFoldDB" id="A0AA88GJ26"/>
<sequence>MKITQCLVGEKVVLVPYLREHVPKYHEWMQNSYIQEMTESEPLTLDEEYEMQQEWRRDEQKCTFIVIEKSLNPYFNLIQHNNNENSTQEELLKDSESHSLLMKFITHGMCGDVNLFLHSHFEPEEHRAEIEVMIAEESARRKGIASEAVQLMMEFGHSELQLQIFEAKILETNHASIQLFENRLKFKRVKYQQVFQEYVFEYHYKKKEIPSSQVDWNDTVTTHQGLNSQQTFLFNNEFH</sequence>
<evidence type="ECO:0000256" key="3">
    <source>
        <dbReference type="ARBA" id="ARBA00023315"/>
    </source>
</evidence>
<dbReference type="SUPFAM" id="SSF55729">
    <property type="entry name" value="Acyl-CoA N-acyltransferases (Nat)"/>
    <property type="match status" value="1"/>
</dbReference>
<evidence type="ECO:0000313" key="5">
    <source>
        <dbReference type="EMBL" id="KAG2378272.1"/>
    </source>
</evidence>
<comment type="caution">
    <text evidence="5">The sequence shown here is derived from an EMBL/GenBank/DDBJ whole genome shotgun (WGS) entry which is preliminary data.</text>
</comment>
<gene>
    <name evidence="5" type="ORF">C9374_008415</name>
</gene>
<dbReference type="GO" id="GO:0008080">
    <property type="term" value="F:N-acetyltransferase activity"/>
    <property type="evidence" value="ECO:0007669"/>
    <property type="project" value="InterPro"/>
</dbReference>
<evidence type="ECO:0000256" key="2">
    <source>
        <dbReference type="ARBA" id="ARBA00022679"/>
    </source>
</evidence>
<dbReference type="Gene3D" id="3.40.630.30">
    <property type="match status" value="1"/>
</dbReference>
<dbReference type="InterPro" id="IPR000182">
    <property type="entry name" value="GNAT_dom"/>
</dbReference>
<dbReference type="GeneID" id="68100869"/>